<name>G7Q869_9BACT</name>
<keyword evidence="2" id="KW-1133">Transmembrane helix</keyword>
<organism evidence="4 5">
    <name type="scientific">Solidesulfovibrio carbinoliphilus subsp. oakridgensis</name>
    <dbReference type="NCBI Taxonomy" id="694327"/>
    <lineage>
        <taxon>Bacteria</taxon>
        <taxon>Pseudomonadati</taxon>
        <taxon>Thermodesulfobacteriota</taxon>
        <taxon>Desulfovibrionia</taxon>
        <taxon>Desulfovibrionales</taxon>
        <taxon>Desulfovibrionaceae</taxon>
        <taxon>Solidesulfovibrio</taxon>
    </lineage>
</organism>
<dbReference type="Pfam" id="PF05170">
    <property type="entry name" value="AsmA"/>
    <property type="match status" value="1"/>
</dbReference>
<sequence length="1296" mass="132592">MPTPTPPGPPDKAPIGTPIRGKTRRLPRLVALAAVAAVLAVGVLPFAARQMIGPERLKTITEQALTDALGRRVTVSGDVSILFAPWFGLAMGPVAVAERPGAGDGPMLTAGRLEMTIRVLPLLARVVSPGSVRVRDLGLHLRRDASGRTNWDDLTAPHSAAAASAPDWEVAPEPRDILIENASVDYRDAVTGRVLAVTDARLKTGLGQPFDFSLAFRAAGLLPDTSLECHARGKATFDPGSGRLAFSKTVVESALTILGPLAPGGATPARLVSRLTADYDPAAGTLSLAGLDVRLPGGRITGSAEATGLGQSPKVRAALALDLDMAGKWRELLGLSPAAGPGNLVAAPAGAPEKTVGPVPTEGLSIGPAAAVPAGHELASLALTAEADASGLRLEDLTLRLPRGRVAATGSFSAGDAPVLEAAIAAEDVDFDALPRPAGRPAWPWPAPWLTSLAGAADLDARLDLRRCRLAGQAVADAHATLRGHEGLFRLYPVSVVLPGGLVSLDARLDAGPEPGPGPLADSLAARPADSLGLDVRAVIEPARGAGEPASPPSRARLLGRLHADQAQGTLLVQAPDPARAAAVLGLSGPGLPAVPLEAKGAFHVTPGAGSLVAKAAVTGLEAKVGTTALRGQIGYDAATAGLVTFDCATDTVDLDRLGAVTAGAGAAAGGGTPFRAEGKVRAERVLLRGLEAKNVALALALGAGKAEGTVTGAELFGGRLTGRIEADPTGRLVAALQLAGAEAARLSAQFPGNGPGLAGPVTAKATLEAPGDGKGRPGPVTATVEAEAAQLVHGNGGHGGHGGNGGKRQVLASPKLVLAVKGREGGDGGDAFDGDASLALTLGAGFGLRDIKLTAAGPLALDKAGRLREPGPAKVEASALWRASDAGRTIKLGLTGPVSPDAAGGFATGDLRLDAGGLPATVRLSRKAADGAPVAFSLETGPLAPRRVLADWGVALPRDLPADRLAKAALSVSGTATGEALDVKRLAVTLDGASLTGSGTVPGFDPRRGKWELAVDRLDFDAYFPRPPASGTPSLVERRKPLDLQLLRELALEAKINVGWLKKGNVVFDAATITANARGGQFTFRQESPRFYGGRFSVEMRGDARDTAVKTLIELKLESIEIARFLWDWAEGNTLDSGSGTFILAARTSGGSEEELRGNLAGNASLQITRGSLKVREPAGRPGEEPTYDKLPFDVFSSSWLARGGVAHSEDFLIESPRMRVTGKGFVDLRDESINLSLLAALAGGGQLPATIIGPLDGPKLSIDRSKLIGDMVYRVLQGIVSIPGKAVTRILQLR</sequence>
<dbReference type="PANTHER" id="PTHR30441:SF4">
    <property type="entry name" value="PROTEIN ASMA"/>
    <property type="match status" value="1"/>
</dbReference>
<dbReference type="OrthoDB" id="9766390at2"/>
<evidence type="ECO:0000313" key="5">
    <source>
        <dbReference type="Proteomes" id="UP000004662"/>
    </source>
</evidence>
<proteinExistence type="predicted"/>
<dbReference type="GO" id="GO:0090313">
    <property type="term" value="P:regulation of protein targeting to membrane"/>
    <property type="evidence" value="ECO:0007669"/>
    <property type="project" value="TreeGrafter"/>
</dbReference>
<keyword evidence="2" id="KW-0812">Transmembrane</keyword>
<dbReference type="STRING" id="694327.DFW101_2077"/>
<dbReference type="Proteomes" id="UP000004662">
    <property type="component" value="Chromosome"/>
</dbReference>
<evidence type="ECO:0000313" key="4">
    <source>
        <dbReference type="EMBL" id="EHJ48083.1"/>
    </source>
</evidence>
<dbReference type="EMBL" id="CM001368">
    <property type="protein sequence ID" value="EHJ48083.1"/>
    <property type="molecule type" value="Genomic_DNA"/>
</dbReference>
<dbReference type="GO" id="GO:0005886">
    <property type="term" value="C:plasma membrane"/>
    <property type="evidence" value="ECO:0007669"/>
    <property type="project" value="TreeGrafter"/>
</dbReference>
<feature type="compositionally biased region" description="Pro residues" evidence="1">
    <location>
        <begin position="1"/>
        <end position="12"/>
    </location>
</feature>
<gene>
    <name evidence="4" type="ORF">DFW101_2077</name>
</gene>
<evidence type="ECO:0000256" key="2">
    <source>
        <dbReference type="SAM" id="Phobius"/>
    </source>
</evidence>
<dbReference type="InterPro" id="IPR052894">
    <property type="entry name" value="AsmA-related"/>
</dbReference>
<keyword evidence="5" id="KW-1185">Reference proteome</keyword>
<reference evidence="5" key="1">
    <citation type="journal article" date="2015" name="Genome Announc.">
        <title>High-Quality Draft Genome Sequence of Desulfovibrio carbinoliphilus FW-101-2B, an Organic Acid-Oxidizing Sulfate-Reducing Bacterium Isolated from Uranium(VI)-Contaminated Groundwater.</title>
        <authorList>
            <person name="Ramsay B.D."/>
            <person name="Hwang C."/>
            <person name="Woo H.L."/>
            <person name="Carroll S.L."/>
            <person name="Lucas S."/>
            <person name="Han J."/>
            <person name="Lapidus A.L."/>
            <person name="Cheng J.F."/>
            <person name="Goodwin L.A."/>
            <person name="Pitluck S."/>
            <person name="Peters L."/>
            <person name="Chertkov O."/>
            <person name="Held B."/>
            <person name="Detter J.C."/>
            <person name="Han C.S."/>
            <person name="Tapia R."/>
            <person name="Land M.L."/>
            <person name="Hauser L.J."/>
            <person name="Kyrpides N.C."/>
            <person name="Ivanova N.N."/>
            <person name="Mikhailova N."/>
            <person name="Pagani I."/>
            <person name="Woyke T."/>
            <person name="Arkin A.P."/>
            <person name="Dehal P."/>
            <person name="Chivian D."/>
            <person name="Criddle C.S."/>
            <person name="Wu W."/>
            <person name="Chakraborty R."/>
            <person name="Hazen T.C."/>
            <person name="Fields M.W."/>
        </authorList>
    </citation>
    <scope>NUCLEOTIDE SEQUENCE [LARGE SCALE GENOMIC DNA]</scope>
    <source>
        <strain evidence="5">FW-101-2B</strain>
    </source>
</reference>
<feature type="domain" description="AsmA" evidence="3">
    <location>
        <begin position="38"/>
        <end position="211"/>
    </location>
</feature>
<dbReference type="InterPro" id="IPR007844">
    <property type="entry name" value="AsmA"/>
</dbReference>
<evidence type="ECO:0000256" key="1">
    <source>
        <dbReference type="SAM" id="MobiDB-lite"/>
    </source>
</evidence>
<evidence type="ECO:0000259" key="3">
    <source>
        <dbReference type="Pfam" id="PF05170"/>
    </source>
</evidence>
<accession>G7Q869</accession>
<feature type="transmembrane region" description="Helical" evidence="2">
    <location>
        <begin position="29"/>
        <end position="48"/>
    </location>
</feature>
<protein>
    <submittedName>
        <fullName evidence="4">AsmA family protein</fullName>
    </submittedName>
</protein>
<feature type="region of interest" description="Disordered" evidence="1">
    <location>
        <begin position="1"/>
        <end position="20"/>
    </location>
</feature>
<dbReference type="HOGENOM" id="CLU_290978_0_0_7"/>
<dbReference type="PANTHER" id="PTHR30441">
    <property type="entry name" value="DUF748 DOMAIN-CONTAINING PROTEIN"/>
    <property type="match status" value="1"/>
</dbReference>
<keyword evidence="2" id="KW-0472">Membrane</keyword>
<dbReference type="eggNOG" id="COG2982">
    <property type="taxonomic scope" value="Bacteria"/>
</dbReference>